<evidence type="ECO:0000313" key="5">
    <source>
        <dbReference type="Proteomes" id="UP000494256"/>
    </source>
</evidence>
<sequence length="68" mass="7697">MSDMIINDSVPVDKKWSELIRYNIFIMKLVEFAISTVILLLPLGIAKPQGHMYCIATGPTILTFDKKN</sequence>
<evidence type="ECO:0000313" key="4">
    <source>
        <dbReference type="Proteomes" id="UP000494106"/>
    </source>
</evidence>
<dbReference type="EMBL" id="CADEBD010000171">
    <property type="protein sequence ID" value="CAB3224411.1"/>
    <property type="molecule type" value="Genomic_DNA"/>
</dbReference>
<evidence type="ECO:0000313" key="2">
    <source>
        <dbReference type="EMBL" id="CAB3224411.1"/>
    </source>
</evidence>
<proteinExistence type="predicted"/>
<feature type="transmembrane region" description="Helical" evidence="1">
    <location>
        <begin position="20"/>
        <end position="43"/>
    </location>
</feature>
<protein>
    <submittedName>
        <fullName evidence="3">Uncharacterized protein</fullName>
    </submittedName>
</protein>
<organism evidence="3 4">
    <name type="scientific">Arctia plantaginis</name>
    <name type="common">Wood tiger moth</name>
    <name type="synonym">Phalaena plantaginis</name>
    <dbReference type="NCBI Taxonomy" id="874455"/>
    <lineage>
        <taxon>Eukaryota</taxon>
        <taxon>Metazoa</taxon>
        <taxon>Ecdysozoa</taxon>
        <taxon>Arthropoda</taxon>
        <taxon>Hexapoda</taxon>
        <taxon>Insecta</taxon>
        <taxon>Pterygota</taxon>
        <taxon>Neoptera</taxon>
        <taxon>Endopterygota</taxon>
        <taxon>Lepidoptera</taxon>
        <taxon>Glossata</taxon>
        <taxon>Ditrysia</taxon>
        <taxon>Noctuoidea</taxon>
        <taxon>Erebidae</taxon>
        <taxon>Arctiinae</taxon>
        <taxon>Arctia</taxon>
    </lineage>
</organism>
<keyword evidence="1" id="KW-0812">Transmembrane</keyword>
<accession>A0A8S0ZAG8</accession>
<reference evidence="4 5" key="1">
    <citation type="submission" date="2020-04" db="EMBL/GenBank/DDBJ databases">
        <authorList>
            <person name="Wallbank WR R."/>
            <person name="Pardo Diaz C."/>
            <person name="Kozak K."/>
            <person name="Martin S."/>
            <person name="Jiggins C."/>
            <person name="Moest M."/>
            <person name="Warren A I."/>
            <person name="Byers J.R.P. K."/>
            <person name="Montejo-Kovacevich G."/>
            <person name="Yen C E."/>
        </authorList>
    </citation>
    <scope>NUCLEOTIDE SEQUENCE [LARGE SCALE GENOMIC DNA]</scope>
</reference>
<keyword evidence="4" id="KW-1185">Reference proteome</keyword>
<dbReference type="EMBL" id="CADEBC010000426">
    <property type="protein sequence ID" value="CAB3229796.1"/>
    <property type="molecule type" value="Genomic_DNA"/>
</dbReference>
<comment type="caution">
    <text evidence="3">The sequence shown here is derived from an EMBL/GenBank/DDBJ whole genome shotgun (WGS) entry which is preliminary data.</text>
</comment>
<evidence type="ECO:0000256" key="1">
    <source>
        <dbReference type="SAM" id="Phobius"/>
    </source>
</evidence>
<keyword evidence="1" id="KW-0472">Membrane</keyword>
<dbReference type="OrthoDB" id="9993460at2759"/>
<gene>
    <name evidence="2" type="ORF">APLA_LOCUS1952</name>
    <name evidence="3" type="ORF">APLA_LOCUS3948</name>
</gene>
<evidence type="ECO:0000313" key="3">
    <source>
        <dbReference type="EMBL" id="CAB3229796.1"/>
    </source>
</evidence>
<dbReference type="Proteomes" id="UP000494106">
    <property type="component" value="Unassembled WGS sequence"/>
</dbReference>
<name>A0A8S0ZAG8_ARCPL</name>
<keyword evidence="1" id="KW-1133">Transmembrane helix</keyword>
<dbReference type="AlphaFoldDB" id="A0A8S0ZAG8"/>
<dbReference type="Proteomes" id="UP000494256">
    <property type="component" value="Unassembled WGS sequence"/>
</dbReference>